<accession>A0A9X3AKM1</accession>
<name>A0A9X3AKM1_9PSEU</name>
<sequence length="103" mass="10871">MTGFEVDPTALRSASPKFSTTGDKLADAWAALRSVMDAEGTCWGGDEVGQKFSQGYSPAADTARAAFPGIADAIHKIRTELDETATTWEQVDQGNARSFGAQG</sequence>
<comment type="caution">
    <text evidence="2">The sequence shown here is derived from an EMBL/GenBank/DDBJ whole genome shotgun (WGS) entry which is preliminary data.</text>
</comment>
<proteinExistence type="predicted"/>
<dbReference type="AlphaFoldDB" id="A0A9X3AKM1"/>
<dbReference type="EMBL" id="JANYMP010000028">
    <property type="protein sequence ID" value="MCS7483090.1"/>
    <property type="molecule type" value="Genomic_DNA"/>
</dbReference>
<dbReference type="InterPro" id="IPR036689">
    <property type="entry name" value="ESAT-6-like_sf"/>
</dbReference>
<dbReference type="InterPro" id="IPR022536">
    <property type="entry name" value="EspC"/>
</dbReference>
<evidence type="ECO:0000256" key="1">
    <source>
        <dbReference type="SAM" id="MobiDB-lite"/>
    </source>
</evidence>
<protein>
    <submittedName>
        <fullName evidence="2">Type VII secretion target</fullName>
    </submittedName>
</protein>
<feature type="region of interest" description="Disordered" evidence="1">
    <location>
        <begin position="1"/>
        <end position="22"/>
    </location>
</feature>
<dbReference type="Pfam" id="PF10824">
    <property type="entry name" value="T7SS_ESX_EspC"/>
    <property type="match status" value="1"/>
</dbReference>
<keyword evidence="3" id="KW-1185">Reference proteome</keyword>
<evidence type="ECO:0000313" key="2">
    <source>
        <dbReference type="EMBL" id="MCS7483090.1"/>
    </source>
</evidence>
<gene>
    <name evidence="2" type="ORF">NZH93_40115</name>
</gene>
<dbReference type="RefSeq" id="WP_259628546.1">
    <property type="nucleotide sequence ID" value="NZ_JANYMP010000028.1"/>
</dbReference>
<reference evidence="2" key="1">
    <citation type="submission" date="2022-08" db="EMBL/GenBank/DDBJ databases">
        <authorList>
            <person name="Tistechok S."/>
            <person name="Samborskyy M."/>
            <person name="Roman I."/>
        </authorList>
    </citation>
    <scope>NUCLEOTIDE SEQUENCE</scope>
    <source>
        <strain evidence="2">DSM 103496</strain>
    </source>
</reference>
<dbReference type="Proteomes" id="UP001141259">
    <property type="component" value="Unassembled WGS sequence"/>
</dbReference>
<organism evidence="2 3">
    <name type="scientific">Umezawaea endophytica</name>
    <dbReference type="NCBI Taxonomy" id="1654476"/>
    <lineage>
        <taxon>Bacteria</taxon>
        <taxon>Bacillati</taxon>
        <taxon>Actinomycetota</taxon>
        <taxon>Actinomycetes</taxon>
        <taxon>Pseudonocardiales</taxon>
        <taxon>Pseudonocardiaceae</taxon>
        <taxon>Umezawaea</taxon>
    </lineage>
</organism>
<dbReference type="GO" id="GO:0009306">
    <property type="term" value="P:protein secretion"/>
    <property type="evidence" value="ECO:0007669"/>
    <property type="project" value="InterPro"/>
</dbReference>
<dbReference type="SUPFAM" id="SSF140453">
    <property type="entry name" value="EsxAB dimer-like"/>
    <property type="match status" value="1"/>
</dbReference>
<dbReference type="Gene3D" id="1.10.287.1060">
    <property type="entry name" value="ESAT-6-like"/>
    <property type="match status" value="1"/>
</dbReference>
<evidence type="ECO:0000313" key="3">
    <source>
        <dbReference type="Proteomes" id="UP001141259"/>
    </source>
</evidence>